<dbReference type="RefSeq" id="WP_188386747.1">
    <property type="nucleotide sequence ID" value="NZ_BMFK01000001.1"/>
</dbReference>
<reference evidence="1" key="1">
    <citation type="journal article" date="2014" name="Int. J. Syst. Evol. Microbiol.">
        <title>Complete genome sequence of Corynebacterium casei LMG S-19264T (=DSM 44701T), isolated from a smear-ripened cheese.</title>
        <authorList>
            <consortium name="US DOE Joint Genome Institute (JGI-PGF)"/>
            <person name="Walter F."/>
            <person name="Albersmeier A."/>
            <person name="Kalinowski J."/>
            <person name="Ruckert C."/>
        </authorList>
    </citation>
    <scope>NUCLEOTIDE SEQUENCE</scope>
    <source>
        <strain evidence="1">CGMCC 1.12698</strain>
    </source>
</reference>
<dbReference type="EMBL" id="BMFK01000001">
    <property type="protein sequence ID" value="GGE56617.1"/>
    <property type="molecule type" value="Genomic_DNA"/>
</dbReference>
<gene>
    <name evidence="1" type="ORF">GCM10007140_03670</name>
</gene>
<proteinExistence type="predicted"/>
<accession>A0A917EKW4</accession>
<name>A0A917EKW4_9BACI</name>
<comment type="caution">
    <text evidence="1">The sequence shown here is derived from an EMBL/GenBank/DDBJ whole genome shotgun (WGS) entry which is preliminary data.</text>
</comment>
<keyword evidence="2" id="KW-1185">Reference proteome</keyword>
<dbReference type="Proteomes" id="UP000605259">
    <property type="component" value="Unassembled WGS sequence"/>
</dbReference>
<reference evidence="1" key="2">
    <citation type="submission" date="2020-09" db="EMBL/GenBank/DDBJ databases">
        <authorList>
            <person name="Sun Q."/>
            <person name="Zhou Y."/>
        </authorList>
    </citation>
    <scope>NUCLEOTIDE SEQUENCE</scope>
    <source>
        <strain evidence="1">CGMCC 1.12698</strain>
    </source>
</reference>
<dbReference type="AlphaFoldDB" id="A0A917EKW4"/>
<evidence type="ECO:0000313" key="1">
    <source>
        <dbReference type="EMBL" id="GGE56617.1"/>
    </source>
</evidence>
<organism evidence="1 2">
    <name type="scientific">Priestia taiwanensis</name>
    <dbReference type="NCBI Taxonomy" id="1347902"/>
    <lineage>
        <taxon>Bacteria</taxon>
        <taxon>Bacillati</taxon>
        <taxon>Bacillota</taxon>
        <taxon>Bacilli</taxon>
        <taxon>Bacillales</taxon>
        <taxon>Bacillaceae</taxon>
        <taxon>Priestia</taxon>
    </lineage>
</organism>
<protein>
    <submittedName>
        <fullName evidence="1">Uncharacterized protein</fullName>
    </submittedName>
</protein>
<evidence type="ECO:0000313" key="2">
    <source>
        <dbReference type="Proteomes" id="UP000605259"/>
    </source>
</evidence>
<sequence>MIIVSKTNCLQVIDALVGKLELTESNLALTINHHIKQQSEVLLNQVDKVDMRINHLERFVTSQHDMCDRNVNICERAIS</sequence>